<dbReference type="Proteomes" id="UP001497472">
    <property type="component" value="Unassembled WGS sequence"/>
</dbReference>
<evidence type="ECO:0000256" key="8">
    <source>
        <dbReference type="ARBA" id="ARBA00022824"/>
    </source>
</evidence>
<dbReference type="GO" id="GO:0005789">
    <property type="term" value="C:endoplasmic reticulum membrane"/>
    <property type="evidence" value="ECO:0007669"/>
    <property type="project" value="UniProtKB-SubCell"/>
</dbReference>
<keyword evidence="9" id="KW-0492">Microsome</keyword>
<keyword evidence="11 15" id="KW-0408">Iron</keyword>
<evidence type="ECO:0000256" key="10">
    <source>
        <dbReference type="ARBA" id="ARBA00023002"/>
    </source>
</evidence>
<evidence type="ECO:0000256" key="11">
    <source>
        <dbReference type="ARBA" id="ARBA00023004"/>
    </source>
</evidence>
<comment type="caution">
    <text evidence="16">The sequence shown here is derived from an EMBL/GenBank/DDBJ whole genome shotgun (WGS) entry which is preliminary data.</text>
</comment>
<dbReference type="EMBL" id="CAVLEF010000006">
    <property type="protein sequence ID" value="CAK1544732.1"/>
    <property type="molecule type" value="Genomic_DNA"/>
</dbReference>
<sequence>MDPKYFKDPEKFNPKRFLHEMSEPTHKYAYLPFGEGPRKCIGARLGTLETMMGLAATLHKFTIKPSPSTTRKVKLNRTSFLVQVVDGGLPVQLTLRP</sequence>
<evidence type="ECO:0000256" key="12">
    <source>
        <dbReference type="ARBA" id="ARBA00023033"/>
    </source>
</evidence>
<protein>
    <recommendedName>
        <fullName evidence="5">unspecific monooxygenase</fullName>
        <ecNumber evidence="5">1.14.14.1</ecNumber>
    </recommendedName>
</protein>
<dbReference type="EC" id="1.14.14.1" evidence="5"/>
<comment type="similarity">
    <text evidence="4 15">Belongs to the cytochrome P450 family.</text>
</comment>
<evidence type="ECO:0000256" key="15">
    <source>
        <dbReference type="RuleBase" id="RU000461"/>
    </source>
</evidence>
<evidence type="ECO:0000256" key="3">
    <source>
        <dbReference type="ARBA" id="ARBA00004406"/>
    </source>
</evidence>
<evidence type="ECO:0000256" key="6">
    <source>
        <dbReference type="ARBA" id="ARBA00022617"/>
    </source>
</evidence>
<dbReference type="Pfam" id="PF00067">
    <property type="entry name" value="p450"/>
    <property type="match status" value="1"/>
</dbReference>
<name>A0AAV1J8A2_9NEOP</name>
<keyword evidence="17" id="KW-1185">Reference proteome</keyword>
<dbReference type="PROSITE" id="PS00086">
    <property type="entry name" value="CYTOCHROME_P450"/>
    <property type="match status" value="1"/>
</dbReference>
<dbReference type="InterPro" id="IPR002397">
    <property type="entry name" value="Cyt_P450_B"/>
</dbReference>
<keyword evidence="7 15" id="KW-0479">Metal-binding</keyword>
<dbReference type="InterPro" id="IPR017972">
    <property type="entry name" value="Cyt_P450_CS"/>
</dbReference>
<gene>
    <name evidence="16" type="ORF">LNINA_LOCUS4453</name>
</gene>
<comment type="subcellular location">
    <subcellularLocation>
        <location evidence="3">Endoplasmic reticulum membrane</location>
        <topology evidence="3">Peripheral membrane protein</topology>
    </subcellularLocation>
    <subcellularLocation>
        <location evidence="2">Microsome membrane</location>
        <topology evidence="2">Peripheral membrane protein</topology>
    </subcellularLocation>
</comment>
<keyword evidence="10 15" id="KW-0560">Oxidoreductase</keyword>
<comment type="catalytic activity">
    <reaction evidence="14">
        <text>an organic molecule + reduced [NADPH--hemoprotein reductase] + O2 = an alcohol + oxidized [NADPH--hemoprotein reductase] + H2O + H(+)</text>
        <dbReference type="Rhea" id="RHEA:17149"/>
        <dbReference type="Rhea" id="RHEA-COMP:11964"/>
        <dbReference type="Rhea" id="RHEA-COMP:11965"/>
        <dbReference type="ChEBI" id="CHEBI:15377"/>
        <dbReference type="ChEBI" id="CHEBI:15378"/>
        <dbReference type="ChEBI" id="CHEBI:15379"/>
        <dbReference type="ChEBI" id="CHEBI:30879"/>
        <dbReference type="ChEBI" id="CHEBI:57618"/>
        <dbReference type="ChEBI" id="CHEBI:58210"/>
        <dbReference type="ChEBI" id="CHEBI:142491"/>
        <dbReference type="EC" id="1.14.14.1"/>
    </reaction>
</comment>
<comment type="cofactor">
    <cofactor evidence="1">
        <name>heme</name>
        <dbReference type="ChEBI" id="CHEBI:30413"/>
    </cofactor>
</comment>
<dbReference type="SUPFAM" id="SSF48264">
    <property type="entry name" value="Cytochrome P450"/>
    <property type="match status" value="1"/>
</dbReference>
<evidence type="ECO:0000256" key="14">
    <source>
        <dbReference type="ARBA" id="ARBA00047827"/>
    </source>
</evidence>
<dbReference type="PANTHER" id="PTHR24292:SF100">
    <property type="entry name" value="CYTOCHROME P450 6A16, ISOFORM B-RELATED"/>
    <property type="match status" value="1"/>
</dbReference>
<reference evidence="16 17" key="1">
    <citation type="submission" date="2023-11" db="EMBL/GenBank/DDBJ databases">
        <authorList>
            <person name="Okamura Y."/>
        </authorList>
    </citation>
    <scope>NUCLEOTIDE SEQUENCE [LARGE SCALE GENOMIC DNA]</scope>
</reference>
<proteinExistence type="inferred from homology"/>
<evidence type="ECO:0000256" key="13">
    <source>
        <dbReference type="ARBA" id="ARBA00023136"/>
    </source>
</evidence>
<evidence type="ECO:0000313" key="17">
    <source>
        <dbReference type="Proteomes" id="UP001497472"/>
    </source>
</evidence>
<dbReference type="PRINTS" id="PR00359">
    <property type="entry name" value="BP450"/>
</dbReference>
<evidence type="ECO:0000256" key="2">
    <source>
        <dbReference type="ARBA" id="ARBA00004174"/>
    </source>
</evidence>
<dbReference type="GO" id="GO:0020037">
    <property type="term" value="F:heme binding"/>
    <property type="evidence" value="ECO:0007669"/>
    <property type="project" value="InterPro"/>
</dbReference>
<dbReference type="GO" id="GO:0005506">
    <property type="term" value="F:iron ion binding"/>
    <property type="evidence" value="ECO:0007669"/>
    <property type="project" value="InterPro"/>
</dbReference>
<dbReference type="PANTHER" id="PTHR24292">
    <property type="entry name" value="CYTOCHROME P450"/>
    <property type="match status" value="1"/>
</dbReference>
<dbReference type="InterPro" id="IPR036396">
    <property type="entry name" value="Cyt_P450_sf"/>
</dbReference>
<evidence type="ECO:0000256" key="7">
    <source>
        <dbReference type="ARBA" id="ARBA00022723"/>
    </source>
</evidence>
<dbReference type="InterPro" id="IPR001128">
    <property type="entry name" value="Cyt_P450"/>
</dbReference>
<dbReference type="InterPro" id="IPR050476">
    <property type="entry name" value="Insect_CytP450_Detox"/>
</dbReference>
<evidence type="ECO:0000313" key="16">
    <source>
        <dbReference type="EMBL" id="CAK1544732.1"/>
    </source>
</evidence>
<dbReference type="GO" id="GO:0016712">
    <property type="term" value="F:oxidoreductase activity, acting on paired donors, with incorporation or reduction of molecular oxygen, reduced flavin or flavoprotein as one donor, and incorporation of one atom of oxygen"/>
    <property type="evidence" value="ECO:0007669"/>
    <property type="project" value="UniProtKB-EC"/>
</dbReference>
<evidence type="ECO:0000256" key="4">
    <source>
        <dbReference type="ARBA" id="ARBA00010617"/>
    </source>
</evidence>
<keyword evidence="12 15" id="KW-0503">Monooxygenase</keyword>
<keyword evidence="13" id="KW-0472">Membrane</keyword>
<dbReference type="Gene3D" id="1.10.630.10">
    <property type="entry name" value="Cytochrome P450"/>
    <property type="match status" value="1"/>
</dbReference>
<evidence type="ECO:0000256" key="5">
    <source>
        <dbReference type="ARBA" id="ARBA00012109"/>
    </source>
</evidence>
<dbReference type="AlphaFoldDB" id="A0AAV1J8A2"/>
<keyword evidence="8" id="KW-0256">Endoplasmic reticulum</keyword>
<keyword evidence="6 15" id="KW-0349">Heme</keyword>
<evidence type="ECO:0000256" key="9">
    <source>
        <dbReference type="ARBA" id="ARBA00022848"/>
    </source>
</evidence>
<accession>A0AAV1J8A2</accession>
<organism evidence="16 17">
    <name type="scientific">Leptosia nina</name>
    <dbReference type="NCBI Taxonomy" id="320188"/>
    <lineage>
        <taxon>Eukaryota</taxon>
        <taxon>Metazoa</taxon>
        <taxon>Ecdysozoa</taxon>
        <taxon>Arthropoda</taxon>
        <taxon>Hexapoda</taxon>
        <taxon>Insecta</taxon>
        <taxon>Pterygota</taxon>
        <taxon>Neoptera</taxon>
        <taxon>Endopterygota</taxon>
        <taxon>Lepidoptera</taxon>
        <taxon>Glossata</taxon>
        <taxon>Ditrysia</taxon>
        <taxon>Papilionoidea</taxon>
        <taxon>Pieridae</taxon>
        <taxon>Pierinae</taxon>
        <taxon>Leptosia</taxon>
    </lineage>
</organism>
<evidence type="ECO:0000256" key="1">
    <source>
        <dbReference type="ARBA" id="ARBA00001971"/>
    </source>
</evidence>